<dbReference type="WBParaSite" id="MCU_002767-RA">
    <property type="protein sequence ID" value="MCU_002767-RA"/>
    <property type="gene ID" value="MCU_002767"/>
</dbReference>
<accession>A0A0R3U1X9</accession>
<feature type="transmembrane region" description="Helical" evidence="14">
    <location>
        <begin position="208"/>
        <end position="235"/>
    </location>
</feature>
<feature type="transmembrane region" description="Helical" evidence="14">
    <location>
        <begin position="360"/>
        <end position="380"/>
    </location>
</feature>
<evidence type="ECO:0000256" key="1">
    <source>
        <dbReference type="ARBA" id="ARBA00004477"/>
    </source>
</evidence>
<comment type="similarity">
    <text evidence="3 14">Belongs to the ALG10 glucosyltransferase family.</text>
</comment>
<gene>
    <name evidence="15" type="ORF">MCOS_LOCUS410</name>
</gene>
<evidence type="ECO:0000256" key="12">
    <source>
        <dbReference type="ARBA" id="ARBA00044727"/>
    </source>
</evidence>
<comment type="pathway">
    <text evidence="2">Protein modification; protein glycosylation.</text>
</comment>
<comment type="subcellular location">
    <subcellularLocation>
        <location evidence="1">Endoplasmic reticulum membrane</location>
        <topology evidence="1">Multi-pass membrane protein</topology>
    </subcellularLocation>
</comment>
<comment type="caution">
    <text evidence="14">Lacks conserved residue(s) required for the propagation of feature annotation.</text>
</comment>
<dbReference type="PIRSF" id="PIRSF028810">
    <property type="entry name" value="Alpha1_2_glucosyltferase_Alg10"/>
    <property type="match status" value="1"/>
</dbReference>
<evidence type="ECO:0000256" key="6">
    <source>
        <dbReference type="ARBA" id="ARBA00022676"/>
    </source>
</evidence>
<dbReference type="OrthoDB" id="4769at2759"/>
<evidence type="ECO:0000256" key="8">
    <source>
        <dbReference type="ARBA" id="ARBA00022692"/>
    </source>
</evidence>
<evidence type="ECO:0000256" key="5">
    <source>
        <dbReference type="ARBA" id="ARBA00018512"/>
    </source>
</evidence>
<feature type="transmembrane region" description="Helical" evidence="14">
    <location>
        <begin position="148"/>
        <end position="171"/>
    </location>
</feature>
<dbReference type="Proteomes" id="UP000267029">
    <property type="component" value="Unassembled WGS sequence"/>
</dbReference>
<evidence type="ECO:0000313" key="17">
    <source>
        <dbReference type="WBParaSite" id="MCU_002767-RA"/>
    </source>
</evidence>
<evidence type="ECO:0000256" key="14">
    <source>
        <dbReference type="PIRNR" id="PIRNR028810"/>
    </source>
</evidence>
<keyword evidence="6 14" id="KW-0328">Glycosyltransferase</keyword>
<evidence type="ECO:0000256" key="13">
    <source>
        <dbReference type="ARBA" id="ARBA00048064"/>
    </source>
</evidence>
<feature type="transmembrane region" description="Helical" evidence="14">
    <location>
        <begin position="409"/>
        <end position="431"/>
    </location>
</feature>
<protein>
    <recommendedName>
        <fullName evidence="5 14">Dol-P-Glc:Glc(2)Man(9)GlcNAc(2)-PP-Dol alpha-1,2-glucosyltransferase</fullName>
        <ecNumber evidence="4 14">2.4.1.256</ecNumber>
    </recommendedName>
</protein>
<dbReference type="Pfam" id="PF04922">
    <property type="entry name" value="DIE2_ALG10"/>
    <property type="match status" value="1"/>
</dbReference>
<evidence type="ECO:0000256" key="10">
    <source>
        <dbReference type="ARBA" id="ARBA00022989"/>
    </source>
</evidence>
<evidence type="ECO:0000313" key="16">
    <source>
        <dbReference type="Proteomes" id="UP000267029"/>
    </source>
</evidence>
<dbReference type="PANTHER" id="PTHR12989:SF10">
    <property type="entry name" value="DOL-P-GLC:GLC(2)MAN(9)GLCNAC(2)-PP-DOL ALPHA-1,2-GLUCOSYLTRANSFERASE-RELATED"/>
    <property type="match status" value="1"/>
</dbReference>
<dbReference type="STRING" id="53468.A0A0R3U1X9"/>
<reference evidence="17" key="2">
    <citation type="submission" date="2019-11" db="UniProtKB">
        <authorList>
            <consortium name="WormBaseParasite"/>
        </authorList>
    </citation>
    <scope>IDENTIFICATION</scope>
</reference>
<keyword evidence="9" id="KW-0256">Endoplasmic reticulum</keyword>
<feature type="transmembrane region" description="Helical" evidence="14">
    <location>
        <begin position="108"/>
        <end position="128"/>
    </location>
</feature>
<dbReference type="InterPro" id="IPR016900">
    <property type="entry name" value="Alg10"/>
</dbReference>
<feature type="transmembrane region" description="Helical" evidence="14">
    <location>
        <begin position="287"/>
        <end position="312"/>
    </location>
</feature>
<dbReference type="EMBL" id="UXSR01000035">
    <property type="protein sequence ID" value="VDD74407.1"/>
    <property type="molecule type" value="Genomic_DNA"/>
</dbReference>
<evidence type="ECO:0000256" key="7">
    <source>
        <dbReference type="ARBA" id="ARBA00022679"/>
    </source>
</evidence>
<dbReference type="GO" id="GO:0005789">
    <property type="term" value="C:endoplasmic reticulum membrane"/>
    <property type="evidence" value="ECO:0007669"/>
    <property type="project" value="UniProtKB-SubCell"/>
</dbReference>
<keyword evidence="8 14" id="KW-0812">Transmembrane</keyword>
<evidence type="ECO:0000256" key="4">
    <source>
        <dbReference type="ARBA" id="ARBA00011967"/>
    </source>
</evidence>
<dbReference type="GO" id="GO:0106073">
    <property type="term" value="F:dolichyl pyrophosphate Glc2Man9GlcNAc2 alpha-1,2-glucosyltransferase activity"/>
    <property type="evidence" value="ECO:0007669"/>
    <property type="project" value="UniProtKB-UniRule"/>
</dbReference>
<comment type="function">
    <text evidence="12">Dol-P-Glc:Glc(2)Man(9)GlcNAc(2)-PP-Dol alpha-1,2-glucosyltransferase that operates in the biosynthetic pathway of dolichol-linked oligosaccharides, the glycan precursors employed in protein asparagine (N)-glycosylation. The assembly of dolichol-linked oligosaccharides begins on the cytosolic side of the endoplasmic reticulum membrane and finishes in its lumen. The sequential addition of sugars to dolichol pyrophosphate produces dolichol-linked oligosaccharides containing fourteen sugars, including two GlcNAcs, nine mannoses and three glucoses. Once assembled, the oligosaccharide is transferred from the lipid to nascent proteins by oligosaccharyltransferases. In the lumen of the endoplasmic reticulum, adds the third and last glucose residue from dolichyl phosphate glucose (Dol-P-Glc) onto the lipid-linked oligosaccharide intermediate Glc(2)Man(9)GlcNAc(2)-PP-Dol to produce Glc(3)Man(9)GlcNAc(2)-PP-Dol.</text>
</comment>
<organism evidence="17">
    <name type="scientific">Mesocestoides corti</name>
    <name type="common">Flatworm</name>
    <dbReference type="NCBI Taxonomy" id="53468"/>
    <lineage>
        <taxon>Eukaryota</taxon>
        <taxon>Metazoa</taxon>
        <taxon>Spiralia</taxon>
        <taxon>Lophotrochozoa</taxon>
        <taxon>Platyhelminthes</taxon>
        <taxon>Cestoda</taxon>
        <taxon>Eucestoda</taxon>
        <taxon>Cyclophyllidea</taxon>
        <taxon>Mesocestoididae</taxon>
        <taxon>Mesocestoides</taxon>
    </lineage>
</organism>
<name>A0A0R3U1X9_MESCO</name>
<evidence type="ECO:0000256" key="2">
    <source>
        <dbReference type="ARBA" id="ARBA00004922"/>
    </source>
</evidence>
<dbReference type="EC" id="2.4.1.256" evidence="4 14"/>
<keyword evidence="16" id="KW-1185">Reference proteome</keyword>
<sequence>MVNHTTAIAVAIVYSLVLCGVVHYLVNAEQPKAYMDEIFHEEQTLTYLGGHWYYWNPKITTPPGLYVITTLIWQVLSLPPSVVYFRFLNCVIAGVNLLLLAELTQSTLAALAISTLPVLSFTALLFYTDQLSLCALLVTLLAQRSSKPWLAFLSGGFACFVRQTNIIWLGFMIGERAVSRLAPTEAGRRDPLAWCCYLLRHPRLLFNALFRAAFCDAPHYTALCFMFVTFVVLFNDGDIVLGDRSAHRPVLHIPQLFYFFVFCALSTPCSFLRYLSTLRIPQRLPTLCIHLILLLIALAVRYFTFEHSYLLADNRHYTFYMWSRLFRRYHSFRYLVVPFYLLTGSYVCWGFGVRRRLDEFLITLGFLICASAALVPAELIEPRYFVTPYVVWRLVNIPEDNRKHHLVDILLNILINVITVYVFIFLPFRWLSQPLTWQRFMW</sequence>
<dbReference type="GO" id="GO:0006488">
    <property type="term" value="P:dolichol-linked oligosaccharide biosynthetic process"/>
    <property type="evidence" value="ECO:0007669"/>
    <property type="project" value="UniProtKB-UniRule"/>
</dbReference>
<proteinExistence type="inferred from homology"/>
<keyword evidence="11 14" id="KW-0472">Membrane</keyword>
<feature type="transmembrane region" description="Helical" evidence="14">
    <location>
        <begin position="7"/>
        <end position="26"/>
    </location>
</feature>
<dbReference type="AlphaFoldDB" id="A0A0R3U1X9"/>
<dbReference type="PANTHER" id="PTHR12989">
    <property type="entry name" value="ALPHA-1,2-GLUCOSYLTRANSFERASE ALG10"/>
    <property type="match status" value="1"/>
</dbReference>
<feature type="transmembrane region" description="Helical" evidence="14">
    <location>
        <begin position="83"/>
        <end position="101"/>
    </location>
</feature>
<reference evidence="15 16" key="1">
    <citation type="submission" date="2018-10" db="EMBL/GenBank/DDBJ databases">
        <authorList>
            <consortium name="Pathogen Informatics"/>
        </authorList>
    </citation>
    <scope>NUCLEOTIDE SEQUENCE [LARGE SCALE GENOMIC DNA]</scope>
</reference>
<feature type="transmembrane region" description="Helical" evidence="14">
    <location>
        <begin position="255"/>
        <end position="275"/>
    </location>
</feature>
<evidence type="ECO:0000256" key="3">
    <source>
        <dbReference type="ARBA" id="ARBA00010600"/>
    </source>
</evidence>
<keyword evidence="10 14" id="KW-1133">Transmembrane helix</keyword>
<comment type="catalytic activity">
    <reaction evidence="13">
        <text>an alpha-D-Glc-(1-&gt;3)-alpha-D-Glc-(1-&gt;3)-alpha-D-Man-(1-&gt;2)-alpha-D-Man-(1-&gt;2)-alpha-D-Man-(1-&gt;3)-[alpha-D-Man-(1-&gt;2)-alpha-D-Man-(1-&gt;3)-[alpha-D-Man-(1-&gt;2)-alpha-D-Man-(1-&gt;6)]-alpha-D-Man-(1-&gt;6)]-beta-D-Man-(1-&gt;4)-beta-D-GlcNAc-(1-&gt;4)-alpha-D-GlcNAc-diphospho-di-trans,poly-cis-dolichol + a di-trans,poly-cis-dolichyl beta-D-glucosyl phosphate = a alpha-D-Glc-(1-&gt;2)-alpha-D-Glc-(1-&gt;3)-alpha-D-Glc-(1-&gt;3)-alpha-D-Man-(1-&gt;2)-alpha-D-Man-(1-&gt;2)-alpha-D-Man-(1-&gt;3)-[alpha-D-Man-(1-&gt;2)-alpha-D-Man-(1-&gt;3)-[alpha-D-Man-(1-&gt;2)-alpha-D-Man-(1-&gt;6)]-alpha-D-Man-(1-&gt;6)]-beta-D-Man-(1-&gt;4)-beta-D-GlcNAc-(1-&gt;4)-alpha-D-GlcNAc-diphospho-di-trans,poly-cis-dolichol + a di-trans,poly-cis-dolichyl phosphate + H(+)</text>
        <dbReference type="Rhea" id="RHEA:29543"/>
        <dbReference type="Rhea" id="RHEA-COMP:19498"/>
        <dbReference type="Rhea" id="RHEA-COMP:19502"/>
        <dbReference type="Rhea" id="RHEA-COMP:19512"/>
        <dbReference type="Rhea" id="RHEA-COMP:19522"/>
        <dbReference type="ChEBI" id="CHEBI:15378"/>
        <dbReference type="ChEBI" id="CHEBI:57525"/>
        <dbReference type="ChEBI" id="CHEBI:57683"/>
        <dbReference type="ChEBI" id="CHEBI:132522"/>
        <dbReference type="ChEBI" id="CHEBI:132523"/>
        <dbReference type="EC" id="2.4.1.256"/>
    </reaction>
    <physiologicalReaction direction="left-to-right" evidence="13">
        <dbReference type="Rhea" id="RHEA:29544"/>
    </physiologicalReaction>
</comment>
<evidence type="ECO:0000256" key="11">
    <source>
        <dbReference type="ARBA" id="ARBA00023136"/>
    </source>
</evidence>
<feature type="transmembrane region" description="Helical" evidence="14">
    <location>
        <begin position="332"/>
        <end position="353"/>
    </location>
</feature>
<evidence type="ECO:0000256" key="9">
    <source>
        <dbReference type="ARBA" id="ARBA00022824"/>
    </source>
</evidence>
<evidence type="ECO:0000313" key="15">
    <source>
        <dbReference type="EMBL" id="VDD74407.1"/>
    </source>
</evidence>
<keyword evidence="7" id="KW-0808">Transferase</keyword>